<protein>
    <recommendedName>
        <fullName evidence="4">DUF3054 family protein</fullName>
    </recommendedName>
</protein>
<keyword evidence="1" id="KW-0812">Transmembrane</keyword>
<comment type="caution">
    <text evidence="2">The sequence shown here is derived from an EMBL/GenBank/DDBJ whole genome shotgun (WGS) entry which is preliminary data.</text>
</comment>
<evidence type="ECO:0000313" key="2">
    <source>
        <dbReference type="EMBL" id="MCP2334384.1"/>
    </source>
</evidence>
<sequence length="129" mass="13711">MPADSPRPRLVLGAAALDVTLVVVFAALGRREHERGGGIVGVLDTAWPFLVGLLLGWLLVRAWRAPTRPLHGLGVWLATLVGGLAIRALVLHWPPLSFALVAAGFLAACLVGWRLVAWWVSARASARAA</sequence>
<evidence type="ECO:0000313" key="3">
    <source>
        <dbReference type="Proteomes" id="UP000791080"/>
    </source>
</evidence>
<organism evidence="2 3">
    <name type="scientific">Actinoalloteichus caeruleus DSM 43889</name>
    <dbReference type="NCBI Taxonomy" id="1120930"/>
    <lineage>
        <taxon>Bacteria</taxon>
        <taxon>Bacillati</taxon>
        <taxon>Actinomycetota</taxon>
        <taxon>Actinomycetes</taxon>
        <taxon>Pseudonocardiales</taxon>
        <taxon>Pseudonocardiaceae</taxon>
        <taxon>Actinoalloteichus</taxon>
        <taxon>Actinoalloteichus cyanogriseus</taxon>
    </lineage>
</organism>
<reference evidence="2 3" key="2">
    <citation type="submission" date="2022-06" db="EMBL/GenBank/DDBJ databases">
        <title>Genomic Encyclopedia of Type Strains, Phase I: the one thousand microbial genomes (KMG-I) project.</title>
        <authorList>
            <person name="Kyrpides N."/>
        </authorList>
    </citation>
    <scope>NUCLEOTIDE SEQUENCE [LARGE SCALE GENOMIC DNA]</scope>
    <source>
        <strain evidence="2 3">DSM 43889</strain>
    </source>
</reference>
<name>A0ABT1JQ54_ACTCY</name>
<dbReference type="RefSeq" id="WP_026419936.1">
    <property type="nucleotide sequence ID" value="NZ_AUBJ02000001.1"/>
</dbReference>
<evidence type="ECO:0000256" key="1">
    <source>
        <dbReference type="SAM" id="Phobius"/>
    </source>
</evidence>
<evidence type="ECO:0008006" key="4">
    <source>
        <dbReference type="Google" id="ProtNLM"/>
    </source>
</evidence>
<feature type="transmembrane region" description="Helical" evidence="1">
    <location>
        <begin position="36"/>
        <end position="60"/>
    </location>
</feature>
<dbReference type="Proteomes" id="UP000791080">
    <property type="component" value="Unassembled WGS sequence"/>
</dbReference>
<accession>A0ABT1JQ54</accession>
<keyword evidence="1" id="KW-1133">Transmembrane helix</keyword>
<gene>
    <name evidence="2" type="ORF">G443_004654</name>
</gene>
<proteinExistence type="predicted"/>
<feature type="transmembrane region" description="Helical" evidence="1">
    <location>
        <begin position="96"/>
        <end position="120"/>
    </location>
</feature>
<keyword evidence="3" id="KW-1185">Reference proteome</keyword>
<feature type="transmembrane region" description="Helical" evidence="1">
    <location>
        <begin position="72"/>
        <end position="90"/>
    </location>
</feature>
<reference evidence="2 3" key="1">
    <citation type="submission" date="2013-07" db="EMBL/GenBank/DDBJ databases">
        <authorList>
            <consortium name="DOE Joint Genome Institute"/>
            <person name="Reeve W."/>
            <person name="Huntemann M."/>
            <person name="Han J."/>
            <person name="Chen A."/>
            <person name="Kyrpides N."/>
            <person name="Mavromatis K."/>
            <person name="Markowitz V."/>
            <person name="Palaniappan K."/>
            <person name="Ivanova N."/>
            <person name="Schaumberg A."/>
            <person name="Pati A."/>
            <person name="Liolios K."/>
            <person name="Nordberg H.P."/>
            <person name="Cantor M.N."/>
            <person name="Hua S.X."/>
            <person name="Woyke T."/>
        </authorList>
    </citation>
    <scope>NUCLEOTIDE SEQUENCE [LARGE SCALE GENOMIC DNA]</scope>
    <source>
        <strain evidence="2 3">DSM 43889</strain>
    </source>
</reference>
<keyword evidence="1" id="KW-0472">Membrane</keyword>
<dbReference type="InterPro" id="IPR021414">
    <property type="entry name" value="DUF3054"/>
</dbReference>
<dbReference type="Pfam" id="PF11255">
    <property type="entry name" value="DUF3054"/>
    <property type="match status" value="1"/>
</dbReference>
<dbReference type="EMBL" id="AUBJ02000001">
    <property type="protein sequence ID" value="MCP2334384.1"/>
    <property type="molecule type" value="Genomic_DNA"/>
</dbReference>